<dbReference type="STRING" id="1499966.U14_02822"/>
<dbReference type="PANTHER" id="PTHR33991:SF1">
    <property type="entry name" value="DNA REPAIR PROTEIN RECO"/>
    <property type="match status" value="1"/>
</dbReference>
<dbReference type="HAMAP" id="MF_00201">
    <property type="entry name" value="RecO"/>
    <property type="match status" value="1"/>
</dbReference>
<dbReference type="GO" id="GO:0006310">
    <property type="term" value="P:DNA recombination"/>
    <property type="evidence" value="ECO:0007669"/>
    <property type="project" value="UniProtKB-UniRule"/>
</dbReference>
<dbReference type="Proteomes" id="UP000030700">
    <property type="component" value="Unassembled WGS sequence"/>
</dbReference>
<reference evidence="9" key="1">
    <citation type="journal article" date="2015" name="PeerJ">
        <title>First genomic representation of candidate bacterial phylum KSB3 points to enhanced environmental sensing as a trigger of wastewater bulking.</title>
        <authorList>
            <person name="Sekiguchi Y."/>
            <person name="Ohashi A."/>
            <person name="Parks D.H."/>
            <person name="Yamauchi T."/>
            <person name="Tyson G.W."/>
            <person name="Hugenholtz P."/>
        </authorList>
    </citation>
    <scope>NUCLEOTIDE SEQUENCE [LARGE SCALE GENOMIC DNA]</scope>
</reference>
<dbReference type="Gene3D" id="1.20.1440.120">
    <property type="entry name" value="Recombination protein O, C-terminal domain"/>
    <property type="match status" value="1"/>
</dbReference>
<protein>
    <recommendedName>
        <fullName evidence="2 7">DNA repair protein RecO</fullName>
    </recommendedName>
    <alternativeName>
        <fullName evidence="6 7">Recombination protein O</fullName>
    </alternativeName>
</protein>
<dbReference type="SUPFAM" id="SSF50249">
    <property type="entry name" value="Nucleic acid-binding proteins"/>
    <property type="match status" value="1"/>
</dbReference>
<dbReference type="InterPro" id="IPR042242">
    <property type="entry name" value="RecO_C"/>
</dbReference>
<dbReference type="PANTHER" id="PTHR33991">
    <property type="entry name" value="DNA REPAIR PROTEIN RECO"/>
    <property type="match status" value="1"/>
</dbReference>
<dbReference type="Gene3D" id="2.40.50.140">
    <property type="entry name" value="Nucleic acid-binding proteins"/>
    <property type="match status" value="1"/>
</dbReference>
<gene>
    <name evidence="7" type="primary">recO</name>
    <name evidence="9" type="ORF">U14_02822</name>
</gene>
<evidence type="ECO:0000256" key="7">
    <source>
        <dbReference type="HAMAP-Rule" id="MF_00201"/>
    </source>
</evidence>
<dbReference type="InterPro" id="IPR012340">
    <property type="entry name" value="NA-bd_OB-fold"/>
</dbReference>
<dbReference type="AlphaFoldDB" id="A0A081BMG1"/>
<comment type="function">
    <text evidence="7">Involved in DNA repair and RecF pathway recombination.</text>
</comment>
<name>A0A081BMG1_9BACT</name>
<keyword evidence="5 7" id="KW-0234">DNA repair</keyword>
<evidence type="ECO:0000313" key="10">
    <source>
        <dbReference type="Proteomes" id="UP000030700"/>
    </source>
</evidence>
<evidence type="ECO:0000256" key="3">
    <source>
        <dbReference type="ARBA" id="ARBA00022763"/>
    </source>
</evidence>
<organism evidence="9">
    <name type="scientific">Candidatus Moduliflexus flocculans</name>
    <dbReference type="NCBI Taxonomy" id="1499966"/>
    <lineage>
        <taxon>Bacteria</taxon>
        <taxon>Candidatus Moduliflexota</taxon>
        <taxon>Candidatus Moduliflexia</taxon>
        <taxon>Candidatus Moduliflexales</taxon>
        <taxon>Candidatus Moduliflexaceae</taxon>
    </lineage>
</organism>
<keyword evidence="4 7" id="KW-0233">DNA recombination</keyword>
<evidence type="ECO:0000256" key="5">
    <source>
        <dbReference type="ARBA" id="ARBA00023204"/>
    </source>
</evidence>
<dbReference type="GO" id="GO:0043590">
    <property type="term" value="C:bacterial nucleoid"/>
    <property type="evidence" value="ECO:0007669"/>
    <property type="project" value="TreeGrafter"/>
</dbReference>
<keyword evidence="3 7" id="KW-0227">DNA damage</keyword>
<evidence type="ECO:0000256" key="6">
    <source>
        <dbReference type="ARBA" id="ARBA00033409"/>
    </source>
</evidence>
<dbReference type="InterPro" id="IPR003717">
    <property type="entry name" value="RecO"/>
</dbReference>
<comment type="similarity">
    <text evidence="1 7">Belongs to the RecO family.</text>
</comment>
<dbReference type="Pfam" id="PF11967">
    <property type="entry name" value="RecO_N"/>
    <property type="match status" value="1"/>
</dbReference>
<evidence type="ECO:0000259" key="8">
    <source>
        <dbReference type="Pfam" id="PF11967"/>
    </source>
</evidence>
<dbReference type="EMBL" id="DF820457">
    <property type="protein sequence ID" value="GAK51577.1"/>
    <property type="molecule type" value="Genomic_DNA"/>
</dbReference>
<accession>A0A081BMG1</accession>
<proteinExistence type="inferred from homology"/>
<dbReference type="InterPro" id="IPR037278">
    <property type="entry name" value="ARFGAP/RecO"/>
</dbReference>
<evidence type="ECO:0000256" key="1">
    <source>
        <dbReference type="ARBA" id="ARBA00007452"/>
    </source>
</evidence>
<keyword evidence="10" id="KW-1185">Reference proteome</keyword>
<dbReference type="HOGENOM" id="CLU_066632_3_0_0"/>
<dbReference type="InterPro" id="IPR022572">
    <property type="entry name" value="DNA_rep/recomb_RecO_N"/>
</dbReference>
<evidence type="ECO:0000313" key="9">
    <source>
        <dbReference type="EMBL" id="GAK51577.1"/>
    </source>
</evidence>
<dbReference type="SUPFAM" id="SSF57863">
    <property type="entry name" value="ArfGap/RecO-like zinc finger"/>
    <property type="match status" value="1"/>
</dbReference>
<dbReference type="NCBIfam" id="TIGR00613">
    <property type="entry name" value="reco"/>
    <property type="match status" value="1"/>
</dbReference>
<dbReference type="Pfam" id="PF02565">
    <property type="entry name" value="RecO_C"/>
    <property type="match status" value="1"/>
</dbReference>
<evidence type="ECO:0000256" key="4">
    <source>
        <dbReference type="ARBA" id="ARBA00023172"/>
    </source>
</evidence>
<feature type="domain" description="DNA replication/recombination mediator RecO N-terminal" evidence="8">
    <location>
        <begin position="1"/>
        <end position="69"/>
    </location>
</feature>
<sequence>MSFKKTEAVVIKTTNLREADKIITFFSRDFGKIQGIARGVRKIHSRYSGKLELFTRLNVIFFQKIEPLATVDHHPLFSITQADVVEVFPALQADFNKLIGASYIAEFLNRVFEVHDDSQPQVYPLVCKTLRAIADAQQIRPILPAFELKLLTHLGYTPELNRCTNCQKSRAKLLETPSTAQQMPGFSFATGGFLCPSCRPLKKEAVETTYQALDLLQALLETDISHVEQLPCSLSIHQEIKQLLTNYLQFHLGLSLKTDTFVQKIRSAASPQ</sequence>
<dbReference type="GO" id="GO:0006302">
    <property type="term" value="P:double-strand break repair"/>
    <property type="evidence" value="ECO:0007669"/>
    <property type="project" value="TreeGrafter"/>
</dbReference>
<evidence type="ECO:0000256" key="2">
    <source>
        <dbReference type="ARBA" id="ARBA00021310"/>
    </source>
</evidence>